<dbReference type="AlphaFoldDB" id="W9SIM1"/>
<accession>W9SIM1</accession>
<evidence type="ECO:0000313" key="1">
    <source>
        <dbReference type="EMBL" id="EXC10626.1"/>
    </source>
</evidence>
<sequence>MAKAPSSAEAYSQSVVMLYASYSYYGRIHLKAKGKEQRVYSKKDFVSDKGNDNLDSKICYDHFHDQVGLSCSSGKKLTD</sequence>
<gene>
    <name evidence="1" type="ORF">L484_025207</name>
</gene>
<dbReference type="EMBL" id="KE345646">
    <property type="protein sequence ID" value="EXC10626.1"/>
    <property type="molecule type" value="Genomic_DNA"/>
</dbReference>
<name>W9SIM1_9ROSA</name>
<keyword evidence="2" id="KW-1185">Reference proteome</keyword>
<organism evidence="1 2">
    <name type="scientific">Morus notabilis</name>
    <dbReference type="NCBI Taxonomy" id="981085"/>
    <lineage>
        <taxon>Eukaryota</taxon>
        <taxon>Viridiplantae</taxon>
        <taxon>Streptophyta</taxon>
        <taxon>Embryophyta</taxon>
        <taxon>Tracheophyta</taxon>
        <taxon>Spermatophyta</taxon>
        <taxon>Magnoliopsida</taxon>
        <taxon>eudicotyledons</taxon>
        <taxon>Gunneridae</taxon>
        <taxon>Pentapetalae</taxon>
        <taxon>rosids</taxon>
        <taxon>fabids</taxon>
        <taxon>Rosales</taxon>
        <taxon>Moraceae</taxon>
        <taxon>Moreae</taxon>
        <taxon>Morus</taxon>
    </lineage>
</organism>
<reference evidence="2" key="1">
    <citation type="submission" date="2013-01" db="EMBL/GenBank/DDBJ databases">
        <title>Draft Genome Sequence of a Mulberry Tree, Morus notabilis C.K. Schneid.</title>
        <authorList>
            <person name="He N."/>
            <person name="Zhao S."/>
        </authorList>
    </citation>
    <scope>NUCLEOTIDE SEQUENCE</scope>
</reference>
<dbReference type="Proteomes" id="UP000030645">
    <property type="component" value="Unassembled WGS sequence"/>
</dbReference>
<evidence type="ECO:0000313" key="2">
    <source>
        <dbReference type="Proteomes" id="UP000030645"/>
    </source>
</evidence>
<protein>
    <submittedName>
        <fullName evidence="1">Uncharacterized protein</fullName>
    </submittedName>
</protein>
<proteinExistence type="predicted"/>